<evidence type="ECO:0000256" key="1">
    <source>
        <dbReference type="ARBA" id="ARBA00008797"/>
    </source>
</evidence>
<accession>A0A4Y7M353</accession>
<comment type="similarity">
    <text evidence="1">Belongs to the GSTCD family.</text>
</comment>
<dbReference type="PANTHER" id="PTHR13369">
    <property type="match status" value="1"/>
</dbReference>
<dbReference type="EMBL" id="LR004560">
    <property type="protein sequence ID" value="SVE74179.1"/>
    <property type="molecule type" value="mRNA"/>
</dbReference>
<dbReference type="Gene3D" id="1.20.1050.10">
    <property type="match status" value="1"/>
</dbReference>
<dbReference type="AlphaFoldDB" id="A0A4Y7M353"/>
<name>A0A4Y7M353_9CRUS</name>
<dbReference type="InterPro" id="IPR029063">
    <property type="entry name" value="SAM-dependent_MTases_sf"/>
</dbReference>
<evidence type="ECO:0000313" key="3">
    <source>
        <dbReference type="EMBL" id="SVE74179.1"/>
    </source>
</evidence>
<feature type="domain" description="Methyltransferase" evidence="2">
    <location>
        <begin position="383"/>
        <end position="504"/>
    </location>
</feature>
<gene>
    <name evidence="3" type="primary">EOG090X0615</name>
</gene>
<dbReference type="FunFam" id="3.40.50.150:FF:000725">
    <property type="entry name" value="Glutathione S-transferase, C-terminal domain-containing"/>
    <property type="match status" value="1"/>
</dbReference>
<dbReference type="CDD" id="cd02440">
    <property type="entry name" value="AdoMet_MTases"/>
    <property type="match status" value="1"/>
</dbReference>
<dbReference type="CDD" id="cd00299">
    <property type="entry name" value="GST_C_family"/>
    <property type="match status" value="1"/>
</dbReference>
<dbReference type="GO" id="GO:0005737">
    <property type="term" value="C:cytoplasm"/>
    <property type="evidence" value="ECO:0007669"/>
    <property type="project" value="TreeGrafter"/>
</dbReference>
<organism evidence="3">
    <name type="scientific">Daphnia barbata</name>
    <dbReference type="NCBI Taxonomy" id="414587"/>
    <lineage>
        <taxon>Eukaryota</taxon>
        <taxon>Metazoa</taxon>
        <taxon>Ecdysozoa</taxon>
        <taxon>Arthropoda</taxon>
        <taxon>Crustacea</taxon>
        <taxon>Branchiopoda</taxon>
        <taxon>Diplostraca</taxon>
        <taxon>Cladocera</taxon>
        <taxon>Anomopoda</taxon>
        <taxon>Daphniidae</taxon>
        <taxon>Daphnia</taxon>
    </lineage>
</organism>
<evidence type="ECO:0000259" key="2">
    <source>
        <dbReference type="Pfam" id="PF13679"/>
    </source>
</evidence>
<sequence length="593" mass="65407">MTNTLYIPVRDGSTSLNGLATMFINSWCGNKTQLTFVNHSSDSLTIPLPCLTAKANPNVALLTTLPFLVVGESENLSHLTVSGLAAVSRYLMKDSGDPVVIKSLGFRGNCLQAPAECSIWTSFCEVQMIQSTILFLTQQQQEGVVEIPTTLVQLEEHLKQPIRMHNVVKRWQKNQQSSRVADGELRQEEIQKQAGSLLDHTYVEGPDMTLADLLLFPCVTLLSERLSAFGIQLAEHLPRVSSWLMTMKPVVRQAWTTTVGETPILDIASLRIQPQPTVKIPHIKETSLYKRDTARRTGTGGNLSADEVKKVTDLLKRQKLMWLNNDSENGTGGHITTELPEGLISLIDVNTCSDFTPKINWTSLPDPAHPRQGHIPGSRLDRKIQQLDGIAAAVIEVVSQGDVIVDFCSGGGHLGILLAYLLPHCHVVMVDNKEESVRNARQRVAKLMLNNVTVIQSNLDYFRGRFDLGVALHACGVATDLVLHTCLAQRAAFVLCPCCYGNLAHPELPVHYPQSELFSSRDIPAYDFSVLARMADHITPSGRLGMAAVDLDRLARASQENYIVTLRKLKPDSCSPKHDLLTGIPSDHCRKKS</sequence>
<dbReference type="SUPFAM" id="SSF47616">
    <property type="entry name" value="GST C-terminal domain-like"/>
    <property type="match status" value="1"/>
</dbReference>
<dbReference type="InterPro" id="IPR025714">
    <property type="entry name" value="Methyltranfer_dom"/>
</dbReference>
<protein>
    <submittedName>
        <fullName evidence="3">EOG090X0615</fullName>
    </submittedName>
</protein>
<reference evidence="3" key="1">
    <citation type="submission" date="2018-08" db="EMBL/GenBank/DDBJ databases">
        <authorList>
            <person name="Cornetti L."/>
        </authorList>
    </citation>
    <scope>NUCLEOTIDE SEQUENCE</scope>
    <source>
        <strain evidence="3">ZW-BAR-1</strain>
    </source>
</reference>
<proteinExistence type="evidence at transcript level"/>
<dbReference type="InterPro" id="IPR036282">
    <property type="entry name" value="Glutathione-S-Trfase_C_sf"/>
</dbReference>
<dbReference type="Gene3D" id="3.40.50.150">
    <property type="entry name" value="Vaccinia Virus protein VP39"/>
    <property type="match status" value="1"/>
</dbReference>
<dbReference type="Pfam" id="PF13679">
    <property type="entry name" value="Methyltransf_32"/>
    <property type="match status" value="1"/>
</dbReference>
<dbReference type="SUPFAM" id="SSF53335">
    <property type="entry name" value="S-adenosyl-L-methionine-dependent methyltransferases"/>
    <property type="match status" value="1"/>
</dbReference>
<dbReference type="PANTHER" id="PTHR13369:SF0">
    <property type="entry name" value="GLUTATHIONE S-TRANSFERASE C-TERMINAL DOMAIN-CONTAINING PROTEIN"/>
    <property type="match status" value="1"/>
</dbReference>